<accession>A0ABS8T5M7</accession>
<name>A0ABS8T5M7_DATST</name>
<comment type="caution">
    <text evidence="2">The sequence shown here is derived from an EMBL/GenBank/DDBJ whole genome shotgun (WGS) entry which is preliminary data.</text>
</comment>
<proteinExistence type="predicted"/>
<organism evidence="2 3">
    <name type="scientific">Datura stramonium</name>
    <name type="common">Jimsonweed</name>
    <name type="synonym">Common thornapple</name>
    <dbReference type="NCBI Taxonomy" id="4076"/>
    <lineage>
        <taxon>Eukaryota</taxon>
        <taxon>Viridiplantae</taxon>
        <taxon>Streptophyta</taxon>
        <taxon>Embryophyta</taxon>
        <taxon>Tracheophyta</taxon>
        <taxon>Spermatophyta</taxon>
        <taxon>Magnoliopsida</taxon>
        <taxon>eudicotyledons</taxon>
        <taxon>Gunneridae</taxon>
        <taxon>Pentapetalae</taxon>
        <taxon>asterids</taxon>
        <taxon>lamiids</taxon>
        <taxon>Solanales</taxon>
        <taxon>Solanaceae</taxon>
        <taxon>Solanoideae</taxon>
        <taxon>Datureae</taxon>
        <taxon>Datura</taxon>
    </lineage>
</organism>
<evidence type="ECO:0000313" key="2">
    <source>
        <dbReference type="EMBL" id="MCD7466687.1"/>
    </source>
</evidence>
<keyword evidence="1" id="KW-0812">Transmembrane</keyword>
<protein>
    <submittedName>
        <fullName evidence="2">Uncharacterized protein</fullName>
    </submittedName>
</protein>
<keyword evidence="3" id="KW-1185">Reference proteome</keyword>
<keyword evidence="1" id="KW-1133">Transmembrane helix</keyword>
<feature type="transmembrane region" description="Helical" evidence="1">
    <location>
        <begin position="159"/>
        <end position="181"/>
    </location>
</feature>
<keyword evidence="1" id="KW-0472">Membrane</keyword>
<dbReference type="EMBL" id="JACEIK010001165">
    <property type="protein sequence ID" value="MCD7466687.1"/>
    <property type="molecule type" value="Genomic_DNA"/>
</dbReference>
<sequence length="193" mass="21224">MPSVVNWWWCLFGQEGNNRPGCSSVDGGVCYVAVVVSWEAPSISIRPSGSSVVPLMPTMDVSPLRPLHIYQTITPSKSYKDFRPHMGYSKNILYLPLPPPPHQEARLHSCKCSPIGGAIGGEVPIDNPLQGVSTGARAAPQYDSERHGRAPELSRSSSIWFAPTWLTLAFGTYLAVLYFLWMLSFIKNRAGYG</sequence>
<dbReference type="Proteomes" id="UP000823775">
    <property type="component" value="Unassembled WGS sequence"/>
</dbReference>
<reference evidence="2 3" key="1">
    <citation type="journal article" date="2021" name="BMC Genomics">
        <title>Datura genome reveals duplications of psychoactive alkaloid biosynthetic genes and high mutation rate following tissue culture.</title>
        <authorList>
            <person name="Rajewski A."/>
            <person name="Carter-House D."/>
            <person name="Stajich J."/>
            <person name="Litt A."/>
        </authorList>
    </citation>
    <scope>NUCLEOTIDE SEQUENCE [LARGE SCALE GENOMIC DNA]</scope>
    <source>
        <strain evidence="2">AR-01</strain>
    </source>
</reference>
<gene>
    <name evidence="2" type="ORF">HAX54_003625</name>
</gene>
<evidence type="ECO:0000256" key="1">
    <source>
        <dbReference type="SAM" id="Phobius"/>
    </source>
</evidence>
<evidence type="ECO:0000313" key="3">
    <source>
        <dbReference type="Proteomes" id="UP000823775"/>
    </source>
</evidence>